<dbReference type="CDD" id="cd07742">
    <property type="entry name" value="metallo-hydrolase-like_MBL-fold"/>
    <property type="match status" value="1"/>
</dbReference>
<dbReference type="PANTHER" id="PTHR42978:SF3">
    <property type="entry name" value="BLR3078 PROTEIN"/>
    <property type="match status" value="1"/>
</dbReference>
<dbReference type="InterPro" id="IPR001279">
    <property type="entry name" value="Metallo-B-lactamas"/>
</dbReference>
<evidence type="ECO:0000256" key="4">
    <source>
        <dbReference type="ARBA" id="ARBA00022833"/>
    </source>
</evidence>
<proteinExistence type="inferred from homology"/>
<accession>A0A7C9M3Z7</accession>
<keyword evidence="3 7" id="KW-0378">Hydrolase</keyword>
<dbReference type="InterPro" id="IPR051013">
    <property type="entry name" value="MBL_superfamily_lactonases"/>
</dbReference>
<dbReference type="Pfam" id="PF00753">
    <property type="entry name" value="Lactamase_B"/>
    <property type="match status" value="1"/>
</dbReference>
<dbReference type="InterPro" id="IPR036866">
    <property type="entry name" value="RibonucZ/Hydroxyglut_hydro"/>
</dbReference>
<keyword evidence="4" id="KW-0862">Zinc</keyword>
<sequence length="345" mass="38378">MRIHRLNCISTRPFGGRLIDGTTRGVMTRGRCVSHCLVIETGDGLLLVDTGLGMGDVMDPERRLAPAARRLLAPDLRPEMTAVRQIEGMGFRADDVRDIVLTHLDFDQAGGLDDFPHARVHLFAKEVEYAAAQANWGAKQRYRPMQWNTRPRWIQYDALSDVPWKGMPCVRDLTGLPPDVIVLLPLQGHTPGHAGVAISAENGWHLHCGDAYMDAREMGVDPHGRFGMQFYEKFTAVDRAQYAHSQQRLRLMHYKHPDVIMNCAKDPGEFERLAGRAAHLPADPITPLARDPYVEKIVRKRAGETAEPTPTRTATGLEVVHHDPATFDLEPFAAPRGSAPPQPSS</sequence>
<keyword evidence="8" id="KW-1185">Reference proteome</keyword>
<dbReference type="EMBL" id="WOXT01000002">
    <property type="protein sequence ID" value="MUV14402.1"/>
    <property type="molecule type" value="Genomic_DNA"/>
</dbReference>
<evidence type="ECO:0000313" key="7">
    <source>
        <dbReference type="EMBL" id="MUV14402.1"/>
    </source>
</evidence>
<evidence type="ECO:0000259" key="6">
    <source>
        <dbReference type="SMART" id="SM00849"/>
    </source>
</evidence>
<organism evidence="7 8">
    <name type="scientific">Noviluteimonas gilva</name>
    <dbReference type="NCBI Taxonomy" id="2682097"/>
    <lineage>
        <taxon>Bacteria</taxon>
        <taxon>Pseudomonadati</taxon>
        <taxon>Pseudomonadota</taxon>
        <taxon>Gammaproteobacteria</taxon>
        <taxon>Lysobacterales</taxon>
        <taxon>Lysobacteraceae</taxon>
        <taxon>Noviluteimonas</taxon>
    </lineage>
</organism>
<evidence type="ECO:0000256" key="1">
    <source>
        <dbReference type="ARBA" id="ARBA00007749"/>
    </source>
</evidence>
<dbReference type="SMART" id="SM00849">
    <property type="entry name" value="Lactamase_B"/>
    <property type="match status" value="1"/>
</dbReference>
<dbReference type="GO" id="GO:0016787">
    <property type="term" value="F:hydrolase activity"/>
    <property type="evidence" value="ECO:0007669"/>
    <property type="project" value="UniProtKB-KW"/>
</dbReference>
<dbReference type="AlphaFoldDB" id="A0A7C9M3Z7"/>
<feature type="domain" description="Metallo-beta-lactamase" evidence="6">
    <location>
        <begin position="33"/>
        <end position="265"/>
    </location>
</feature>
<evidence type="ECO:0000256" key="2">
    <source>
        <dbReference type="ARBA" id="ARBA00022723"/>
    </source>
</evidence>
<reference evidence="7 8" key="1">
    <citation type="submission" date="2019-12" db="EMBL/GenBank/DDBJ databases">
        <authorList>
            <person name="Xu J."/>
        </authorList>
    </citation>
    <scope>NUCLEOTIDE SEQUENCE [LARGE SCALE GENOMIC DNA]</scope>
    <source>
        <strain evidence="7 8">HX-5-24</strain>
    </source>
</reference>
<feature type="region of interest" description="Disordered" evidence="5">
    <location>
        <begin position="324"/>
        <end position="345"/>
    </location>
</feature>
<name>A0A7C9M3Z7_9GAMM</name>
<dbReference type="SUPFAM" id="SSF56281">
    <property type="entry name" value="Metallo-hydrolase/oxidoreductase"/>
    <property type="match status" value="1"/>
</dbReference>
<comment type="similarity">
    <text evidence="1">Belongs to the metallo-beta-lactamase superfamily.</text>
</comment>
<keyword evidence="2" id="KW-0479">Metal-binding</keyword>
<dbReference type="GO" id="GO:0046872">
    <property type="term" value="F:metal ion binding"/>
    <property type="evidence" value="ECO:0007669"/>
    <property type="project" value="UniProtKB-KW"/>
</dbReference>
<dbReference type="PANTHER" id="PTHR42978">
    <property type="entry name" value="QUORUM-QUENCHING LACTONASE YTNP-RELATED-RELATED"/>
    <property type="match status" value="1"/>
</dbReference>
<comment type="caution">
    <text evidence="7">The sequence shown here is derived from an EMBL/GenBank/DDBJ whole genome shotgun (WGS) entry which is preliminary data.</text>
</comment>
<dbReference type="RefSeq" id="WP_156641693.1">
    <property type="nucleotide sequence ID" value="NZ_WOXT01000002.1"/>
</dbReference>
<evidence type="ECO:0000313" key="8">
    <source>
        <dbReference type="Proteomes" id="UP000479692"/>
    </source>
</evidence>
<gene>
    <name evidence="7" type="ORF">GN331_09305</name>
</gene>
<evidence type="ECO:0000256" key="3">
    <source>
        <dbReference type="ARBA" id="ARBA00022801"/>
    </source>
</evidence>
<dbReference type="Proteomes" id="UP000479692">
    <property type="component" value="Unassembled WGS sequence"/>
</dbReference>
<evidence type="ECO:0000256" key="5">
    <source>
        <dbReference type="SAM" id="MobiDB-lite"/>
    </source>
</evidence>
<protein>
    <submittedName>
        <fullName evidence="7">MBL fold metallo-hydrolase</fullName>
    </submittedName>
</protein>
<dbReference type="Gene3D" id="3.60.15.10">
    <property type="entry name" value="Ribonuclease Z/Hydroxyacylglutathione hydrolase-like"/>
    <property type="match status" value="1"/>
</dbReference>